<comment type="caution">
    <text evidence="8">The sequence shown here is derived from an EMBL/GenBank/DDBJ whole genome shotgun (WGS) entry which is preliminary data.</text>
</comment>
<dbReference type="AlphaFoldDB" id="A0AAV8U504"/>
<dbReference type="GO" id="GO:0046983">
    <property type="term" value="F:protein dimerization activity"/>
    <property type="evidence" value="ECO:0007669"/>
    <property type="project" value="UniProtKB-ARBA"/>
</dbReference>
<dbReference type="GO" id="GO:0045893">
    <property type="term" value="P:positive regulation of DNA-templated transcription"/>
    <property type="evidence" value="ECO:0007669"/>
    <property type="project" value="TreeGrafter"/>
</dbReference>
<keyword evidence="4" id="KW-0804">Transcription</keyword>
<organism evidence="8 9">
    <name type="scientific">Erythroxylum novogranatense</name>
    <dbReference type="NCBI Taxonomy" id="1862640"/>
    <lineage>
        <taxon>Eukaryota</taxon>
        <taxon>Viridiplantae</taxon>
        <taxon>Streptophyta</taxon>
        <taxon>Embryophyta</taxon>
        <taxon>Tracheophyta</taxon>
        <taxon>Spermatophyta</taxon>
        <taxon>Magnoliopsida</taxon>
        <taxon>eudicotyledons</taxon>
        <taxon>Gunneridae</taxon>
        <taxon>Pentapetalae</taxon>
        <taxon>rosids</taxon>
        <taxon>fabids</taxon>
        <taxon>Malpighiales</taxon>
        <taxon>Erythroxylaceae</taxon>
        <taxon>Erythroxylum</taxon>
    </lineage>
</organism>
<evidence type="ECO:0000259" key="7">
    <source>
        <dbReference type="PROSITE" id="PS50217"/>
    </source>
</evidence>
<feature type="domain" description="BZIP" evidence="7">
    <location>
        <begin position="55"/>
        <end position="118"/>
    </location>
</feature>
<dbReference type="PANTHER" id="PTHR45764:SF52">
    <property type="entry name" value="BASIC LEUCINE ZIPPER 4"/>
    <property type="match status" value="1"/>
</dbReference>
<evidence type="ECO:0000256" key="1">
    <source>
        <dbReference type="ARBA" id="ARBA00004123"/>
    </source>
</evidence>
<dbReference type="PANTHER" id="PTHR45764">
    <property type="entry name" value="BZIP TRANSCRIPTION FACTOR 44"/>
    <property type="match status" value="1"/>
</dbReference>
<reference evidence="8 9" key="1">
    <citation type="submission" date="2021-09" db="EMBL/GenBank/DDBJ databases">
        <title>Genomic insights and catalytic innovation underlie evolution of tropane alkaloids biosynthesis.</title>
        <authorList>
            <person name="Wang Y.-J."/>
            <person name="Tian T."/>
            <person name="Huang J.-P."/>
            <person name="Huang S.-X."/>
        </authorList>
    </citation>
    <scope>NUCLEOTIDE SEQUENCE [LARGE SCALE GENOMIC DNA]</scope>
    <source>
        <strain evidence="8">KIB-2018</strain>
        <tissue evidence="8">Leaf</tissue>
    </source>
</reference>
<accession>A0AAV8U504</accession>
<comment type="subcellular location">
    <subcellularLocation>
        <location evidence="1">Nucleus</location>
    </subcellularLocation>
</comment>
<evidence type="ECO:0000256" key="2">
    <source>
        <dbReference type="ARBA" id="ARBA00023015"/>
    </source>
</evidence>
<gene>
    <name evidence="8" type="ORF">K2173_028481</name>
</gene>
<dbReference type="PROSITE" id="PS50217">
    <property type="entry name" value="BZIP"/>
    <property type="match status" value="1"/>
</dbReference>
<feature type="region of interest" description="Disordered" evidence="6">
    <location>
        <begin position="34"/>
        <end position="79"/>
    </location>
</feature>
<dbReference type="SMART" id="SM00338">
    <property type="entry name" value="BRLZ"/>
    <property type="match status" value="1"/>
</dbReference>
<dbReference type="InterPro" id="IPR004827">
    <property type="entry name" value="bZIP"/>
</dbReference>
<dbReference type="Pfam" id="PF00170">
    <property type="entry name" value="bZIP_1"/>
    <property type="match status" value="1"/>
</dbReference>
<evidence type="ECO:0000256" key="6">
    <source>
        <dbReference type="SAM" id="MobiDB-lite"/>
    </source>
</evidence>
<evidence type="ECO:0000313" key="9">
    <source>
        <dbReference type="Proteomes" id="UP001159364"/>
    </source>
</evidence>
<dbReference type="GO" id="GO:0005634">
    <property type="term" value="C:nucleus"/>
    <property type="evidence" value="ECO:0007669"/>
    <property type="project" value="UniProtKB-SubCell"/>
</dbReference>
<keyword evidence="3" id="KW-0238">DNA-binding</keyword>
<dbReference type="InterPro" id="IPR046347">
    <property type="entry name" value="bZIP_sf"/>
</dbReference>
<dbReference type="GO" id="GO:0000976">
    <property type="term" value="F:transcription cis-regulatory region binding"/>
    <property type="evidence" value="ECO:0007669"/>
    <property type="project" value="TreeGrafter"/>
</dbReference>
<evidence type="ECO:0000313" key="8">
    <source>
        <dbReference type="EMBL" id="KAJ8773304.1"/>
    </source>
</evidence>
<evidence type="ECO:0000256" key="4">
    <source>
        <dbReference type="ARBA" id="ARBA00023163"/>
    </source>
</evidence>
<evidence type="ECO:0000256" key="5">
    <source>
        <dbReference type="ARBA" id="ARBA00023242"/>
    </source>
</evidence>
<keyword evidence="5" id="KW-0539">Nucleus</keyword>
<feature type="compositionally biased region" description="Low complexity" evidence="6">
    <location>
        <begin position="36"/>
        <end position="50"/>
    </location>
</feature>
<proteinExistence type="predicted"/>
<keyword evidence="2" id="KW-0805">Transcription regulation</keyword>
<name>A0AAV8U504_9ROSI</name>
<protein>
    <recommendedName>
        <fullName evidence="7">BZIP domain-containing protein</fullName>
    </recommendedName>
</protein>
<dbReference type="Gene3D" id="1.20.5.170">
    <property type="match status" value="1"/>
</dbReference>
<keyword evidence="9" id="KW-1185">Reference proteome</keyword>
<sequence length="143" mass="16920">MFPAEEASQFNFPVHEIGFTPNEIQELLPLFQSPARSQTQTSGSEGSTRTVYSVDERKRRRMISNRESARRSRSRKQRHLENLTEQVNRLKEQNRDLKNWLATVQNHRYLLRRENYRLRSESIVLGARLSDLCHILVAMQRPK</sequence>
<dbReference type="SUPFAM" id="SSF57959">
    <property type="entry name" value="Leucine zipper domain"/>
    <property type="match status" value="1"/>
</dbReference>
<evidence type="ECO:0000256" key="3">
    <source>
        <dbReference type="ARBA" id="ARBA00023125"/>
    </source>
</evidence>
<dbReference type="EMBL" id="JAIWQS010000002">
    <property type="protein sequence ID" value="KAJ8773304.1"/>
    <property type="molecule type" value="Genomic_DNA"/>
</dbReference>
<dbReference type="GO" id="GO:0003700">
    <property type="term" value="F:DNA-binding transcription factor activity"/>
    <property type="evidence" value="ECO:0007669"/>
    <property type="project" value="InterPro"/>
</dbReference>
<dbReference type="FunFam" id="1.20.5.170:FF:000020">
    <property type="entry name" value="BZIP transcription factor"/>
    <property type="match status" value="1"/>
</dbReference>
<dbReference type="Proteomes" id="UP001159364">
    <property type="component" value="Linkage Group LG02"/>
</dbReference>